<evidence type="ECO:0000256" key="1">
    <source>
        <dbReference type="ARBA" id="ARBA00000868"/>
    </source>
</evidence>
<comment type="subunit">
    <text evidence="11">Homodimer.</text>
</comment>
<evidence type="ECO:0000256" key="6">
    <source>
        <dbReference type="ARBA" id="ARBA00011893"/>
    </source>
</evidence>
<proteinExistence type="inferred from homology"/>
<comment type="catalytic activity">
    <reaction evidence="1 11">
        <text>AMP + diphosphate = 5-phospho-alpha-D-ribose 1-diphosphate + adenine</text>
        <dbReference type="Rhea" id="RHEA:16609"/>
        <dbReference type="ChEBI" id="CHEBI:16708"/>
        <dbReference type="ChEBI" id="CHEBI:33019"/>
        <dbReference type="ChEBI" id="CHEBI:58017"/>
        <dbReference type="ChEBI" id="CHEBI:456215"/>
        <dbReference type="EC" id="2.4.2.7"/>
    </reaction>
</comment>
<evidence type="ECO:0000256" key="3">
    <source>
        <dbReference type="ARBA" id="ARBA00004496"/>
    </source>
</evidence>
<dbReference type="Pfam" id="PF00156">
    <property type="entry name" value="Pribosyltran"/>
    <property type="match status" value="1"/>
</dbReference>
<dbReference type="FunFam" id="3.40.50.2020:FF:000021">
    <property type="entry name" value="Adenine phosphoribosyltransferase"/>
    <property type="match status" value="1"/>
</dbReference>
<evidence type="ECO:0000259" key="12">
    <source>
        <dbReference type="Pfam" id="PF00156"/>
    </source>
</evidence>
<dbReference type="GO" id="GO:0044209">
    <property type="term" value="P:AMP salvage"/>
    <property type="evidence" value="ECO:0007669"/>
    <property type="project" value="UniProtKB-UniRule"/>
</dbReference>
<comment type="similarity">
    <text evidence="5 11">Belongs to the purine/pyrimidine phosphoribosyltransferase family.</text>
</comment>
<evidence type="ECO:0000313" key="14">
    <source>
        <dbReference type="Proteomes" id="UP001139289"/>
    </source>
</evidence>
<dbReference type="InterPro" id="IPR005764">
    <property type="entry name" value="Ade_phspho_trans"/>
</dbReference>
<evidence type="ECO:0000256" key="2">
    <source>
        <dbReference type="ARBA" id="ARBA00003968"/>
    </source>
</evidence>
<accession>A0A9X1RZW7</accession>
<keyword evidence="9 11" id="KW-0808">Transferase</keyword>
<comment type="caution">
    <text evidence="13">The sequence shown here is derived from an EMBL/GenBank/DDBJ whole genome shotgun (WGS) entry which is preliminary data.</text>
</comment>
<evidence type="ECO:0000256" key="8">
    <source>
        <dbReference type="ARBA" id="ARBA00022676"/>
    </source>
</evidence>
<dbReference type="NCBIfam" id="NF002634">
    <property type="entry name" value="PRK02304.1-3"/>
    <property type="match status" value="1"/>
</dbReference>
<feature type="domain" description="Phosphoribosyltransferase" evidence="12">
    <location>
        <begin position="71"/>
        <end position="177"/>
    </location>
</feature>
<dbReference type="InterPro" id="IPR029057">
    <property type="entry name" value="PRTase-like"/>
</dbReference>
<dbReference type="CDD" id="cd06223">
    <property type="entry name" value="PRTases_typeI"/>
    <property type="match status" value="1"/>
</dbReference>
<name>A0A9X1RZW7_9MICO</name>
<dbReference type="PANTHER" id="PTHR32315:SF3">
    <property type="entry name" value="ADENINE PHOSPHORIBOSYLTRANSFERASE"/>
    <property type="match status" value="1"/>
</dbReference>
<dbReference type="EC" id="2.4.2.7" evidence="6 11"/>
<dbReference type="HAMAP" id="MF_00004">
    <property type="entry name" value="Aden_phosphoribosyltr"/>
    <property type="match status" value="1"/>
</dbReference>
<dbReference type="GO" id="GO:0005737">
    <property type="term" value="C:cytoplasm"/>
    <property type="evidence" value="ECO:0007669"/>
    <property type="project" value="UniProtKB-SubCell"/>
</dbReference>
<comment type="subcellular location">
    <subcellularLocation>
        <location evidence="3 11">Cytoplasm</location>
    </subcellularLocation>
</comment>
<dbReference type="GO" id="GO:0002055">
    <property type="term" value="F:adenine binding"/>
    <property type="evidence" value="ECO:0007669"/>
    <property type="project" value="TreeGrafter"/>
</dbReference>
<dbReference type="EMBL" id="JAGTTM010000001">
    <property type="protein sequence ID" value="MCC2028662.1"/>
    <property type="molecule type" value="Genomic_DNA"/>
</dbReference>
<dbReference type="GO" id="GO:0006166">
    <property type="term" value="P:purine ribonucleoside salvage"/>
    <property type="evidence" value="ECO:0007669"/>
    <property type="project" value="UniProtKB-KW"/>
</dbReference>
<dbReference type="AlphaFoldDB" id="A0A9X1RZW7"/>
<evidence type="ECO:0000256" key="5">
    <source>
        <dbReference type="ARBA" id="ARBA00008391"/>
    </source>
</evidence>
<comment type="function">
    <text evidence="2 11">Catalyzes a salvage reaction resulting in the formation of AMP, that is energically less costly than de novo synthesis.</text>
</comment>
<evidence type="ECO:0000256" key="9">
    <source>
        <dbReference type="ARBA" id="ARBA00022679"/>
    </source>
</evidence>
<evidence type="ECO:0000256" key="4">
    <source>
        <dbReference type="ARBA" id="ARBA00004659"/>
    </source>
</evidence>
<dbReference type="InterPro" id="IPR050054">
    <property type="entry name" value="UPRTase/APRTase"/>
</dbReference>
<dbReference type="NCBIfam" id="NF002636">
    <property type="entry name" value="PRK02304.1-5"/>
    <property type="match status" value="1"/>
</dbReference>
<dbReference type="GO" id="GO:0006168">
    <property type="term" value="P:adenine salvage"/>
    <property type="evidence" value="ECO:0007669"/>
    <property type="project" value="InterPro"/>
</dbReference>
<gene>
    <name evidence="11" type="primary">apt</name>
    <name evidence="13" type="ORF">KEC56_03865</name>
</gene>
<dbReference type="Gene3D" id="3.40.50.2020">
    <property type="match status" value="1"/>
</dbReference>
<dbReference type="InterPro" id="IPR000836">
    <property type="entry name" value="PRTase_dom"/>
</dbReference>
<evidence type="ECO:0000256" key="7">
    <source>
        <dbReference type="ARBA" id="ARBA00022490"/>
    </source>
</evidence>
<dbReference type="SUPFAM" id="SSF53271">
    <property type="entry name" value="PRTase-like"/>
    <property type="match status" value="1"/>
</dbReference>
<evidence type="ECO:0000256" key="10">
    <source>
        <dbReference type="ARBA" id="ARBA00022726"/>
    </source>
</evidence>
<dbReference type="GO" id="GO:0016208">
    <property type="term" value="F:AMP binding"/>
    <property type="evidence" value="ECO:0007669"/>
    <property type="project" value="TreeGrafter"/>
</dbReference>
<dbReference type="Proteomes" id="UP001139289">
    <property type="component" value="Unassembled WGS sequence"/>
</dbReference>
<keyword evidence="7 11" id="KW-0963">Cytoplasm</keyword>
<keyword evidence="8 11" id="KW-0328">Glycosyltransferase</keyword>
<reference evidence="13" key="1">
    <citation type="submission" date="2021-04" db="EMBL/GenBank/DDBJ databases">
        <title>Microbacterium tenobrionis sp. nov. and Microbacterium allomyrinae sp. nov., isolated from larvae of Tenobrio molitor and Allomyrina dichotoma, respectively.</title>
        <authorList>
            <person name="Lee S.D."/>
        </authorList>
    </citation>
    <scope>NUCLEOTIDE SEQUENCE</scope>
    <source>
        <strain evidence="13">YMB-B2</strain>
    </source>
</reference>
<organism evidence="13 14">
    <name type="scientific">Microbacterium tenebrionis</name>
    <dbReference type="NCBI Taxonomy" id="2830665"/>
    <lineage>
        <taxon>Bacteria</taxon>
        <taxon>Bacillati</taxon>
        <taxon>Actinomycetota</taxon>
        <taxon>Actinomycetes</taxon>
        <taxon>Micrococcales</taxon>
        <taxon>Microbacteriaceae</taxon>
        <taxon>Microbacterium</taxon>
    </lineage>
</organism>
<dbReference type="PANTHER" id="PTHR32315">
    <property type="entry name" value="ADENINE PHOSPHORIBOSYLTRANSFERASE"/>
    <property type="match status" value="1"/>
</dbReference>
<evidence type="ECO:0000256" key="11">
    <source>
        <dbReference type="HAMAP-Rule" id="MF_00004"/>
    </source>
</evidence>
<evidence type="ECO:0000313" key="13">
    <source>
        <dbReference type="EMBL" id="MCC2028662.1"/>
    </source>
</evidence>
<comment type="pathway">
    <text evidence="4 11">Purine metabolism; AMP biosynthesis via salvage pathway; AMP from adenine: step 1/1.</text>
</comment>
<sequence length="197" mass="20405">MGALPELSRGCCPPHDEYPCSVPSSALSPALARAESLIRSIPDYPEPGILFRDITPLLADAEALRATTDAIVEPFAGQFDVIAGIEARGFLIAGAAAIAAGVGLIPIRKAGKLPRPAASVDYALEYGTATIEMHDDLPAGSRVLLIDDVLATGGTLAAGRELVERLGSHVTGISVLFEIDGLGGRDAIGDLHTVFHS</sequence>
<keyword evidence="10 11" id="KW-0660">Purine salvage</keyword>
<protein>
    <recommendedName>
        <fullName evidence="6 11">Adenine phosphoribosyltransferase</fullName>
        <shortName evidence="11">APRT</shortName>
        <ecNumber evidence="6 11">2.4.2.7</ecNumber>
    </recommendedName>
</protein>
<keyword evidence="14" id="KW-1185">Reference proteome</keyword>
<dbReference type="GO" id="GO:0003999">
    <property type="term" value="F:adenine phosphoribosyltransferase activity"/>
    <property type="evidence" value="ECO:0007669"/>
    <property type="project" value="UniProtKB-UniRule"/>
</dbReference>